<dbReference type="AlphaFoldDB" id="A0A9D3YGU1"/>
<reference evidence="1" key="1">
    <citation type="journal article" date="2019" name="bioRxiv">
        <title>The Genome of the Zebra Mussel, Dreissena polymorpha: A Resource for Invasive Species Research.</title>
        <authorList>
            <person name="McCartney M.A."/>
            <person name="Auch B."/>
            <person name="Kono T."/>
            <person name="Mallez S."/>
            <person name="Zhang Y."/>
            <person name="Obille A."/>
            <person name="Becker A."/>
            <person name="Abrahante J.E."/>
            <person name="Garbe J."/>
            <person name="Badalamenti J.P."/>
            <person name="Herman A."/>
            <person name="Mangelson H."/>
            <person name="Liachko I."/>
            <person name="Sullivan S."/>
            <person name="Sone E.D."/>
            <person name="Koren S."/>
            <person name="Silverstein K.A.T."/>
            <person name="Beckman K.B."/>
            <person name="Gohl D.M."/>
        </authorList>
    </citation>
    <scope>NUCLEOTIDE SEQUENCE</scope>
    <source>
        <strain evidence="1">Duluth1</strain>
        <tissue evidence="1">Whole animal</tissue>
    </source>
</reference>
<evidence type="ECO:0000313" key="2">
    <source>
        <dbReference type="Proteomes" id="UP000828390"/>
    </source>
</evidence>
<sequence>MGNCLCKCKRNEDEVEESAEERESNERRRKVIADLVKLAMNDYGHPQCFALTVPRR</sequence>
<accession>A0A9D3YGU1</accession>
<dbReference type="Proteomes" id="UP000828390">
    <property type="component" value="Unassembled WGS sequence"/>
</dbReference>
<proteinExistence type="predicted"/>
<keyword evidence="2" id="KW-1185">Reference proteome</keyword>
<protein>
    <submittedName>
        <fullName evidence="1">Uncharacterized protein</fullName>
    </submittedName>
</protein>
<reference evidence="1" key="2">
    <citation type="submission" date="2020-11" db="EMBL/GenBank/DDBJ databases">
        <authorList>
            <person name="McCartney M.A."/>
            <person name="Auch B."/>
            <person name="Kono T."/>
            <person name="Mallez S."/>
            <person name="Becker A."/>
            <person name="Gohl D.M."/>
            <person name="Silverstein K.A.T."/>
            <person name="Koren S."/>
            <person name="Bechman K.B."/>
            <person name="Herman A."/>
            <person name="Abrahante J.E."/>
            <person name="Garbe J."/>
        </authorList>
    </citation>
    <scope>NUCLEOTIDE SEQUENCE</scope>
    <source>
        <strain evidence="1">Duluth1</strain>
        <tissue evidence="1">Whole animal</tissue>
    </source>
</reference>
<organism evidence="1 2">
    <name type="scientific">Dreissena polymorpha</name>
    <name type="common">Zebra mussel</name>
    <name type="synonym">Mytilus polymorpha</name>
    <dbReference type="NCBI Taxonomy" id="45954"/>
    <lineage>
        <taxon>Eukaryota</taxon>
        <taxon>Metazoa</taxon>
        <taxon>Spiralia</taxon>
        <taxon>Lophotrochozoa</taxon>
        <taxon>Mollusca</taxon>
        <taxon>Bivalvia</taxon>
        <taxon>Autobranchia</taxon>
        <taxon>Heteroconchia</taxon>
        <taxon>Euheterodonta</taxon>
        <taxon>Imparidentia</taxon>
        <taxon>Neoheterodontei</taxon>
        <taxon>Myida</taxon>
        <taxon>Dreissenoidea</taxon>
        <taxon>Dreissenidae</taxon>
        <taxon>Dreissena</taxon>
    </lineage>
</organism>
<dbReference type="EMBL" id="JAIWYP010000016">
    <property type="protein sequence ID" value="KAH3698310.1"/>
    <property type="molecule type" value="Genomic_DNA"/>
</dbReference>
<comment type="caution">
    <text evidence="1">The sequence shown here is derived from an EMBL/GenBank/DDBJ whole genome shotgun (WGS) entry which is preliminary data.</text>
</comment>
<evidence type="ECO:0000313" key="1">
    <source>
        <dbReference type="EMBL" id="KAH3698310.1"/>
    </source>
</evidence>
<name>A0A9D3YGU1_DREPO</name>
<gene>
    <name evidence="1" type="ORF">DPMN_085829</name>
</gene>